<dbReference type="Proteomes" id="UP000017836">
    <property type="component" value="Unassembled WGS sequence"/>
</dbReference>
<name>W1PY06_AMBTC</name>
<organism evidence="1 2">
    <name type="scientific">Amborella trichopoda</name>
    <dbReference type="NCBI Taxonomy" id="13333"/>
    <lineage>
        <taxon>Eukaryota</taxon>
        <taxon>Viridiplantae</taxon>
        <taxon>Streptophyta</taxon>
        <taxon>Embryophyta</taxon>
        <taxon>Tracheophyta</taxon>
        <taxon>Spermatophyta</taxon>
        <taxon>Magnoliopsida</taxon>
        <taxon>Amborellales</taxon>
        <taxon>Amborellaceae</taxon>
        <taxon>Amborella</taxon>
    </lineage>
</organism>
<dbReference type="EMBL" id="KI392605">
    <property type="protein sequence ID" value="ERN12796.1"/>
    <property type="molecule type" value="Genomic_DNA"/>
</dbReference>
<dbReference type="Gramene" id="ERN12796">
    <property type="protein sequence ID" value="ERN12796"/>
    <property type="gene ID" value="AMTR_s00043p00222460"/>
</dbReference>
<feature type="non-terminal residue" evidence="1">
    <location>
        <position position="1"/>
    </location>
</feature>
<gene>
    <name evidence="1" type="ORF">AMTR_s00043p00222460</name>
</gene>
<accession>W1PY06</accession>
<dbReference type="AlphaFoldDB" id="W1PY06"/>
<evidence type="ECO:0000313" key="1">
    <source>
        <dbReference type="EMBL" id="ERN12796.1"/>
    </source>
</evidence>
<keyword evidence="2" id="KW-1185">Reference proteome</keyword>
<reference evidence="2" key="1">
    <citation type="journal article" date="2013" name="Science">
        <title>The Amborella genome and the evolution of flowering plants.</title>
        <authorList>
            <consortium name="Amborella Genome Project"/>
        </authorList>
    </citation>
    <scope>NUCLEOTIDE SEQUENCE [LARGE SCALE GENOMIC DNA]</scope>
</reference>
<dbReference type="HOGENOM" id="CLU_2892591_0_0_1"/>
<protein>
    <submittedName>
        <fullName evidence="1">Uncharacterized protein</fullName>
    </submittedName>
</protein>
<sequence>TTTSQHTQKRGFSYSGHAGLPPWPFFTDQISHVMIAQEPSLSPVEPIPKEVIPLKSQEEVGVV</sequence>
<proteinExistence type="predicted"/>
<evidence type="ECO:0000313" key="2">
    <source>
        <dbReference type="Proteomes" id="UP000017836"/>
    </source>
</evidence>